<keyword evidence="2" id="KW-1185">Reference proteome</keyword>
<name>A0ACC2VQ32_9TREE</name>
<evidence type="ECO:0000313" key="2">
    <source>
        <dbReference type="Proteomes" id="UP001230649"/>
    </source>
</evidence>
<comment type="caution">
    <text evidence="1">The sequence shown here is derived from an EMBL/GenBank/DDBJ whole genome shotgun (WGS) entry which is preliminary data.</text>
</comment>
<gene>
    <name evidence="1" type="ORF">QFC20_005306</name>
</gene>
<protein>
    <submittedName>
        <fullName evidence="1">Uncharacterized protein</fullName>
    </submittedName>
</protein>
<proteinExistence type="predicted"/>
<dbReference type="EMBL" id="JASBWS010000071">
    <property type="protein sequence ID" value="KAJ9101022.1"/>
    <property type="molecule type" value="Genomic_DNA"/>
</dbReference>
<organism evidence="1 2">
    <name type="scientific">Naganishia adeliensis</name>
    <dbReference type="NCBI Taxonomy" id="92952"/>
    <lineage>
        <taxon>Eukaryota</taxon>
        <taxon>Fungi</taxon>
        <taxon>Dikarya</taxon>
        <taxon>Basidiomycota</taxon>
        <taxon>Agaricomycotina</taxon>
        <taxon>Tremellomycetes</taxon>
        <taxon>Filobasidiales</taxon>
        <taxon>Filobasidiaceae</taxon>
        <taxon>Naganishia</taxon>
    </lineage>
</organism>
<sequence>MPPTPKTPPEVAKYFSDPAAKVVFKTSDGVNLRVEDFILKASSIFFRDMLTSSTPSSSQENPLPIDEDSNVFITVLLIVTGHAQEAIAGPDDWTQAKKLYLIMQKYQLDIHQAWFSEMCSRRVIEKPLEALFLACNQPYIDTTLARAAICDGMANSSPAKLFDKSYFVHETSQYSGYPMDSPSNPFKLDLLNTRNTTIKFGIKLGFKGLLAYNATFTTVSSSTPTTSATWYDLAAKFVTNVRQVERDMQDAVSAYLLLAFAIH</sequence>
<accession>A0ACC2VQ32</accession>
<evidence type="ECO:0000313" key="1">
    <source>
        <dbReference type="EMBL" id="KAJ9101022.1"/>
    </source>
</evidence>
<reference evidence="1" key="1">
    <citation type="submission" date="2023-04" db="EMBL/GenBank/DDBJ databases">
        <title>Draft Genome sequencing of Naganishia species isolated from polar environments using Oxford Nanopore Technology.</title>
        <authorList>
            <person name="Leo P."/>
            <person name="Venkateswaran K."/>
        </authorList>
    </citation>
    <scope>NUCLEOTIDE SEQUENCE</scope>
    <source>
        <strain evidence="1">MNA-CCFEE 5262</strain>
    </source>
</reference>
<dbReference type="Proteomes" id="UP001230649">
    <property type="component" value="Unassembled WGS sequence"/>
</dbReference>